<name>A0AB38RMM4_RHOSG</name>
<dbReference type="AlphaFoldDB" id="A0AB38RMM4"/>
<keyword evidence="3" id="KW-1185">Reference proteome</keyword>
<feature type="transmembrane region" description="Helical" evidence="1">
    <location>
        <begin position="202"/>
        <end position="223"/>
    </location>
</feature>
<sequence length="279" mass="29118">MSISAFHDEPAAPAQHLSSLNFVGLLKSEWTKLVSLRSAIWSLSLLVVVTVGFTALFTWFTVAYWDRVDPLAQMQIVADPTRQILGAGFQLGQLAVCVLGVLVMTSEYASGTIRASLLAVPARIPVLAAKSGLFMVVVFVVGELAAFPAFFVGSAVMGSRVSVSLGDPGVLRAVVGAGLYLSVLGVIAIAIGALVRHTAGAVTGIIGFVLVLAPLAQLLPGSIGQHVHAYLPSQAGSLIASPKQAPGDLLSAWQGFGVAVIWTVLLIGFAGYMLRRRDA</sequence>
<evidence type="ECO:0000313" key="2">
    <source>
        <dbReference type="EMBL" id="UPU46511.1"/>
    </source>
</evidence>
<keyword evidence="1" id="KW-0472">Membrane</keyword>
<keyword evidence="2" id="KW-0614">Plasmid</keyword>
<dbReference type="Proteomes" id="UP000831484">
    <property type="component" value="Plasmid pdjl-6-4"/>
</dbReference>
<organism evidence="2 3">
    <name type="scientific">Rhodococcus qingshengii JCM 15477</name>
    <dbReference type="NCBI Taxonomy" id="1303681"/>
    <lineage>
        <taxon>Bacteria</taxon>
        <taxon>Bacillati</taxon>
        <taxon>Actinomycetota</taxon>
        <taxon>Actinomycetes</taxon>
        <taxon>Mycobacteriales</taxon>
        <taxon>Nocardiaceae</taxon>
        <taxon>Rhodococcus</taxon>
        <taxon>Rhodococcus erythropolis group</taxon>
    </lineage>
</organism>
<feature type="transmembrane region" description="Helical" evidence="1">
    <location>
        <begin position="40"/>
        <end position="64"/>
    </location>
</feature>
<evidence type="ECO:0000313" key="3">
    <source>
        <dbReference type="Proteomes" id="UP000831484"/>
    </source>
</evidence>
<keyword evidence="1" id="KW-0812">Transmembrane</keyword>
<protein>
    <submittedName>
        <fullName evidence="2">ABC transporter permease</fullName>
    </submittedName>
</protein>
<accession>A0AB38RMM4</accession>
<gene>
    <name evidence="2" type="ORF">M0639_32750</name>
</gene>
<dbReference type="EMBL" id="CP096567">
    <property type="protein sequence ID" value="UPU46511.1"/>
    <property type="molecule type" value="Genomic_DNA"/>
</dbReference>
<feature type="transmembrane region" description="Helical" evidence="1">
    <location>
        <begin position="173"/>
        <end position="195"/>
    </location>
</feature>
<feature type="transmembrane region" description="Helical" evidence="1">
    <location>
        <begin position="84"/>
        <end position="104"/>
    </location>
</feature>
<keyword evidence="1" id="KW-1133">Transmembrane helix</keyword>
<evidence type="ECO:0000256" key="1">
    <source>
        <dbReference type="SAM" id="Phobius"/>
    </source>
</evidence>
<reference evidence="3" key="1">
    <citation type="journal article" date="2022" name="Environ. Microbiol.">
        <title>Functional analysis, diversity, and distribution of carbendazim hydrolases MheI and CbmA, responsible for the initial step in carbendazim degradation.</title>
        <authorList>
            <person name="Zhang M."/>
            <person name="Bai X."/>
            <person name="Li Q."/>
            <person name="Zhang L."/>
            <person name="Zhu Q."/>
            <person name="Gao S."/>
            <person name="Ke Z."/>
            <person name="Jiang M."/>
            <person name="Hu J."/>
            <person name="Qiu J."/>
            <person name="Hong Q."/>
        </authorList>
    </citation>
    <scope>NUCLEOTIDE SEQUENCE [LARGE SCALE GENOMIC DNA]</scope>
    <source>
        <strain evidence="3">djl-6</strain>
    </source>
</reference>
<feature type="transmembrane region" description="Helical" evidence="1">
    <location>
        <begin position="252"/>
        <end position="274"/>
    </location>
</feature>
<geneLocation type="plasmid" evidence="2 3">
    <name>pdjl-6-4</name>
</geneLocation>
<dbReference type="RefSeq" id="WP_064074430.1">
    <property type="nucleotide sequence ID" value="NZ_CP096567.1"/>
</dbReference>
<proteinExistence type="predicted"/>
<feature type="transmembrane region" description="Helical" evidence="1">
    <location>
        <begin position="133"/>
        <end position="153"/>
    </location>
</feature>